<dbReference type="InterPro" id="IPR057456">
    <property type="entry name" value="Znf_C17orf113"/>
</dbReference>
<dbReference type="Pfam" id="PF00651">
    <property type="entry name" value="BTB"/>
    <property type="match status" value="1"/>
</dbReference>
<protein>
    <submittedName>
        <fullName evidence="6">Zinc finger and BTB domain-containing protein 25 isoform X1</fullName>
    </submittedName>
</protein>
<dbReference type="SUPFAM" id="SSF54695">
    <property type="entry name" value="POZ domain"/>
    <property type="match status" value="1"/>
</dbReference>
<dbReference type="Pfam" id="PF25431">
    <property type="entry name" value="zf-C17orf113"/>
    <property type="match status" value="1"/>
</dbReference>
<keyword evidence="1" id="KW-0862">Zinc</keyword>
<keyword evidence="1" id="KW-0863">Zinc-finger</keyword>
<gene>
    <name evidence="6" type="primary">ZBTB25</name>
</gene>
<dbReference type="PANTHER" id="PTHR46880">
    <property type="entry name" value="RAS-ASSOCIATING DOMAIN-CONTAINING PROTEIN"/>
    <property type="match status" value="1"/>
</dbReference>
<dbReference type="InterPro" id="IPR000210">
    <property type="entry name" value="BTB/POZ_dom"/>
</dbReference>
<dbReference type="SMART" id="SM00355">
    <property type="entry name" value="ZnF_C2H2"/>
    <property type="match status" value="2"/>
</dbReference>
<evidence type="ECO:0000259" key="4">
    <source>
        <dbReference type="PROSITE" id="PS50157"/>
    </source>
</evidence>
<dbReference type="InterPro" id="IPR036236">
    <property type="entry name" value="Znf_C2H2_sf"/>
</dbReference>
<dbReference type="CTD" id="7597"/>
<dbReference type="SUPFAM" id="SSF53098">
    <property type="entry name" value="Ribonuclease H-like"/>
    <property type="match status" value="1"/>
</dbReference>
<dbReference type="Gene3D" id="3.30.160.60">
    <property type="entry name" value="Classic Zinc Finger"/>
    <property type="match status" value="1"/>
</dbReference>
<feature type="compositionally biased region" description="Basic and acidic residues" evidence="2">
    <location>
        <begin position="155"/>
        <end position="164"/>
    </location>
</feature>
<dbReference type="AlphaFoldDB" id="A0A6P8RQ98"/>
<feature type="domain" description="C2H2-type" evidence="4">
    <location>
        <begin position="361"/>
        <end position="388"/>
    </location>
</feature>
<evidence type="ECO:0000256" key="1">
    <source>
        <dbReference type="PROSITE-ProRule" id="PRU00042"/>
    </source>
</evidence>
<feature type="region of interest" description="Disordered" evidence="2">
    <location>
        <begin position="300"/>
        <end position="327"/>
    </location>
</feature>
<feature type="compositionally biased region" description="Low complexity" evidence="2">
    <location>
        <begin position="429"/>
        <end position="445"/>
    </location>
</feature>
<proteinExistence type="predicted"/>
<name>A0A6P8RQ98_GEOSA</name>
<keyword evidence="1" id="KW-0479">Metal-binding</keyword>
<reference evidence="6" key="1">
    <citation type="submission" date="2025-08" db="UniProtKB">
        <authorList>
            <consortium name="RefSeq"/>
        </authorList>
    </citation>
    <scope>IDENTIFICATION</scope>
</reference>
<dbReference type="RefSeq" id="XP_033807727.1">
    <property type="nucleotide sequence ID" value="XM_033951836.1"/>
</dbReference>
<dbReference type="PROSITE" id="PS50097">
    <property type="entry name" value="BTB"/>
    <property type="match status" value="1"/>
</dbReference>
<evidence type="ECO:0000256" key="2">
    <source>
        <dbReference type="SAM" id="MobiDB-lite"/>
    </source>
</evidence>
<evidence type="ECO:0000313" key="6">
    <source>
        <dbReference type="RefSeq" id="XP_033807727.1"/>
    </source>
</evidence>
<dbReference type="Proteomes" id="UP000515159">
    <property type="component" value="Chromosome 7"/>
</dbReference>
<accession>A0A6P8RQ98</accession>
<feature type="domain" description="C2H2-type" evidence="4">
    <location>
        <begin position="259"/>
        <end position="281"/>
    </location>
</feature>
<organism evidence="5 6">
    <name type="scientific">Geotrypetes seraphini</name>
    <name type="common">Gaboon caecilian</name>
    <name type="synonym">Caecilia seraphini</name>
    <dbReference type="NCBI Taxonomy" id="260995"/>
    <lineage>
        <taxon>Eukaryota</taxon>
        <taxon>Metazoa</taxon>
        <taxon>Chordata</taxon>
        <taxon>Craniata</taxon>
        <taxon>Vertebrata</taxon>
        <taxon>Euteleostomi</taxon>
        <taxon>Amphibia</taxon>
        <taxon>Gymnophiona</taxon>
        <taxon>Geotrypetes</taxon>
    </lineage>
</organism>
<dbReference type="InterPro" id="IPR013087">
    <property type="entry name" value="Znf_C2H2_type"/>
</dbReference>
<dbReference type="SMART" id="SM00225">
    <property type="entry name" value="BTB"/>
    <property type="match status" value="1"/>
</dbReference>
<dbReference type="SUPFAM" id="SSF57667">
    <property type="entry name" value="beta-beta-alpha zinc fingers"/>
    <property type="match status" value="1"/>
</dbReference>
<evidence type="ECO:0000313" key="5">
    <source>
        <dbReference type="Proteomes" id="UP000515159"/>
    </source>
</evidence>
<feature type="region of interest" description="Disordered" evidence="2">
    <location>
        <begin position="420"/>
        <end position="453"/>
    </location>
</feature>
<dbReference type="PANTHER" id="PTHR46880:SF5">
    <property type="entry name" value="DUF4371 DOMAIN-CONTAINING PROTEIN"/>
    <property type="match status" value="1"/>
</dbReference>
<keyword evidence="5" id="KW-1185">Reference proteome</keyword>
<dbReference type="InterPro" id="IPR012337">
    <property type="entry name" value="RNaseH-like_sf"/>
</dbReference>
<dbReference type="PROSITE" id="PS50157">
    <property type="entry name" value="ZINC_FINGER_C2H2_2"/>
    <property type="match status" value="2"/>
</dbReference>
<dbReference type="PROSITE" id="PS00028">
    <property type="entry name" value="ZINC_FINGER_C2H2_1"/>
    <property type="match status" value="2"/>
</dbReference>
<dbReference type="KEGG" id="gsh:117363701"/>
<feature type="domain" description="BTB" evidence="3">
    <location>
        <begin position="40"/>
        <end position="100"/>
    </location>
</feature>
<evidence type="ECO:0000259" key="3">
    <source>
        <dbReference type="PROSITE" id="PS50097"/>
    </source>
</evidence>
<feature type="region of interest" description="Disordered" evidence="2">
    <location>
        <begin position="152"/>
        <end position="180"/>
    </location>
</feature>
<dbReference type="InParanoid" id="A0A6P8RQ98"/>
<dbReference type="Gene3D" id="3.30.710.10">
    <property type="entry name" value="Potassium Channel Kv1.1, Chain A"/>
    <property type="match status" value="1"/>
</dbReference>
<dbReference type="OrthoDB" id="10261408at2759"/>
<dbReference type="InterPro" id="IPR011333">
    <property type="entry name" value="SKP1/BTB/POZ_sf"/>
</dbReference>
<dbReference type="GeneID" id="117363701"/>
<feature type="compositionally biased region" description="Basic and acidic residues" evidence="2">
    <location>
        <begin position="301"/>
        <end position="325"/>
    </location>
</feature>
<sequence length="1236" mass="138691">MDRRGTGELKAQCYGTMDMAKHSLILLQQLNMQREFGFLCDCTVAIGDVYFKAHRAVLAAFSNYFKMIFIHQTSECIKIQPTDIQPDIFSYLLHIMYTGRGPKQMVDHIRLEEGIRFLHASFLSHAASDVDQLPPPDAIQSSNLYGIQISTAHKTPKESGEAKENPPGGSGNRSAQQGDHPQLQLSLAIGLEGVNPDQQVSHLPSQVSGAVQTPEKLQKPVVSIKQEKCDPEPMAPLTHLSPATELTVPHFPKVNIRGHLCQYCGERFDSRGGLREHLHTHVSGSLPFGVPASILESSDLAEVHESGESAESHRLGSEQPTDHVGRGSLEPLKFSQLSLISKDVEPVELNCNFSLSRKRKISCTVCGHKFLRKSQLLEHVYTHKGKPYRYSRYQRFGNQVAPKFQPYYDTLSDGALKSSSFSQDHLESPDLSDQDSSSSVSPLLPTAVEDEGEPPFKKAQFTFRQDIPPRAVSLLEIESAFRGIFPHYDSPNLHCHYKCTTIRCDSIQLENQRGVKFAHKWLSDRAVTYCKRTGIYWLVFEEGQGMYCFLCRKHNTYNKQNKQKVFNTTPAIRFKKSALQDHTESQQHMLAILAELADRETANNMLENEKEEISMLFNSFLTAYWLSKEEICISKLIPFLGFLKDPCLHETSYFESVEVVEKAFICIGNAIQAEIVEAVQQAACYGLLFGKLRDFGPSDLLLTFIQYVEPSTAEVSTKFLFSKRIMKQLGEPESVTIVKLMQTSLLKLGLPIEKMASIVTDGADALTCKTTGVSAQLKETNPALISFHCLFPQLCIQAIGDHIKSQGTADVEGWAAEIWRLFENSSAMAELYLEELVQARGVGEIGPDVKTSVKLVLQEKCKIRHSSFITSIMAVYNDYIALLNIFRTVQDAGATEHTLFHKISSVHFIGTVYILKDIYPVLLAVTKIFQKGKVNFTTMESSVYYAVHQLNEALNSKKSIIKLKEDLQPEGRLGLSNIFLGAEDEKDLTQLLEDCVSAIKSNLQSRFDSYLPLVSAFSIFNPLLVPAPESTDFGEYGQSEIKLLVDHFYREANERDSRVSELTEEWEKLKLELFDWKNCIPAVVLTGGAMTVIEWCLKHLFILKGDVSHSYPNLLHLAEVCLSMPVTSKCPEKALQAITNLKLKNEHKIRGDLLNSWIHIIQNGPDFEAPSCHHLIYKAIRVFIDQRKTQLQPCTRTQATEGPCNSGIRGLSVEAYPDVKEETYLDVKGVLHVLGL</sequence>
<dbReference type="GO" id="GO:0008270">
    <property type="term" value="F:zinc ion binding"/>
    <property type="evidence" value="ECO:0007669"/>
    <property type="project" value="UniProtKB-KW"/>
</dbReference>